<name>A0A382PP77_9ZZZZ</name>
<dbReference type="EMBL" id="UINC01108819">
    <property type="protein sequence ID" value="SVC75203.1"/>
    <property type="molecule type" value="Genomic_DNA"/>
</dbReference>
<organism evidence="1">
    <name type="scientific">marine metagenome</name>
    <dbReference type="NCBI Taxonomy" id="408172"/>
    <lineage>
        <taxon>unclassified sequences</taxon>
        <taxon>metagenomes</taxon>
        <taxon>ecological metagenomes</taxon>
    </lineage>
</organism>
<accession>A0A382PP77</accession>
<protein>
    <submittedName>
        <fullName evidence="1">Uncharacterized protein</fullName>
    </submittedName>
</protein>
<reference evidence="1" key="1">
    <citation type="submission" date="2018-05" db="EMBL/GenBank/DDBJ databases">
        <authorList>
            <person name="Lanie J.A."/>
            <person name="Ng W.-L."/>
            <person name="Kazmierczak K.M."/>
            <person name="Andrzejewski T.M."/>
            <person name="Davidsen T.M."/>
            <person name="Wayne K.J."/>
            <person name="Tettelin H."/>
            <person name="Glass J.I."/>
            <person name="Rusch D."/>
            <person name="Podicherti R."/>
            <person name="Tsui H.-C.T."/>
            <person name="Winkler M.E."/>
        </authorList>
    </citation>
    <scope>NUCLEOTIDE SEQUENCE</scope>
</reference>
<dbReference type="AlphaFoldDB" id="A0A382PP77"/>
<evidence type="ECO:0000313" key="1">
    <source>
        <dbReference type="EMBL" id="SVC75203.1"/>
    </source>
</evidence>
<sequence length="54" mass="6275">MQNHEKISLGEFDKQSTEYLSELVMELLNDQGIFPNSFAFSIEVDYTEDMIMPV</sequence>
<gene>
    <name evidence="1" type="ORF">METZ01_LOCUS328057</name>
</gene>
<proteinExistence type="predicted"/>